<gene>
    <name evidence="17" type="ORF">CBR_g22084</name>
</gene>
<evidence type="ECO:0000256" key="4">
    <source>
        <dbReference type="ARBA" id="ARBA00022679"/>
    </source>
</evidence>
<keyword evidence="7" id="KW-0735">Signal-anchor</keyword>
<evidence type="ECO:0000256" key="8">
    <source>
        <dbReference type="ARBA" id="ARBA00022989"/>
    </source>
</evidence>
<evidence type="ECO:0000256" key="9">
    <source>
        <dbReference type="ARBA" id="ARBA00023136"/>
    </source>
</evidence>
<comment type="caution">
    <text evidence="17">The sequence shown here is derived from an EMBL/GenBank/DDBJ whole genome shotgun (WGS) entry which is preliminary data.</text>
</comment>
<evidence type="ECO:0000313" key="17">
    <source>
        <dbReference type="EMBL" id="GBG76337.1"/>
    </source>
</evidence>
<evidence type="ECO:0000256" key="14">
    <source>
        <dbReference type="SAM" id="Coils"/>
    </source>
</evidence>
<keyword evidence="6" id="KW-0256">Endoplasmic reticulum</keyword>
<evidence type="ECO:0000313" key="18">
    <source>
        <dbReference type="Proteomes" id="UP000265515"/>
    </source>
</evidence>
<keyword evidence="11" id="KW-0294">Fucose metabolism</keyword>
<keyword evidence="14" id="KW-0175">Coiled coil</keyword>
<dbReference type="SMART" id="SM00244">
    <property type="entry name" value="PHB"/>
    <property type="match status" value="1"/>
</dbReference>
<dbReference type="InterPro" id="IPR019378">
    <property type="entry name" value="GDP-Fuc_O-FucTrfase"/>
</dbReference>
<dbReference type="GO" id="GO:0005789">
    <property type="term" value="C:endoplasmic reticulum membrane"/>
    <property type="evidence" value="ECO:0007669"/>
    <property type="project" value="UniProtKB-SubCell"/>
</dbReference>
<feature type="coiled-coil region" evidence="14">
    <location>
        <begin position="774"/>
        <end position="801"/>
    </location>
</feature>
<accession>A0A388L208</accession>
<evidence type="ECO:0000256" key="13">
    <source>
        <dbReference type="ARBA" id="ARBA00030350"/>
    </source>
</evidence>
<evidence type="ECO:0000259" key="16">
    <source>
        <dbReference type="SMART" id="SM00244"/>
    </source>
</evidence>
<feature type="domain" description="Band 7" evidence="16">
    <location>
        <begin position="569"/>
        <end position="735"/>
    </location>
</feature>
<evidence type="ECO:0000256" key="15">
    <source>
        <dbReference type="SAM" id="MobiDB-lite"/>
    </source>
</evidence>
<dbReference type="InterPro" id="IPR001107">
    <property type="entry name" value="Band_7"/>
</dbReference>
<dbReference type="PANTHER" id="PTHR31288:SF22">
    <property type="entry name" value="O-FUCOSYLTRANSFERASE 9"/>
    <property type="match status" value="1"/>
</dbReference>
<keyword evidence="18" id="KW-1185">Reference proteome</keyword>
<dbReference type="CDD" id="cd11299">
    <property type="entry name" value="O-FucT_plant"/>
    <property type="match status" value="1"/>
</dbReference>
<evidence type="ECO:0000256" key="2">
    <source>
        <dbReference type="ARBA" id="ARBA00007737"/>
    </source>
</evidence>
<proteinExistence type="inferred from homology"/>
<keyword evidence="5" id="KW-0812">Transmembrane</keyword>
<dbReference type="Pfam" id="PF01145">
    <property type="entry name" value="Band_7"/>
    <property type="match status" value="1"/>
</dbReference>
<evidence type="ECO:0000256" key="3">
    <source>
        <dbReference type="ARBA" id="ARBA00008164"/>
    </source>
</evidence>
<evidence type="ECO:0000256" key="6">
    <source>
        <dbReference type="ARBA" id="ARBA00022824"/>
    </source>
</evidence>
<dbReference type="CDD" id="cd03406">
    <property type="entry name" value="SPFH_like_u3"/>
    <property type="match status" value="1"/>
</dbReference>
<keyword evidence="9" id="KW-0472">Membrane</keyword>
<dbReference type="PANTHER" id="PTHR31288">
    <property type="entry name" value="O-FUCOSYLTRANSFERASE FAMILY PROTEIN"/>
    <property type="match status" value="1"/>
</dbReference>
<dbReference type="OrthoDB" id="77368at2759"/>
<protein>
    <recommendedName>
        <fullName evidence="13">O-fucosyltransferase family protein</fullName>
    </recommendedName>
</protein>
<reference evidence="17 18" key="1">
    <citation type="journal article" date="2018" name="Cell">
        <title>The Chara Genome: Secondary Complexity and Implications for Plant Terrestrialization.</title>
        <authorList>
            <person name="Nishiyama T."/>
            <person name="Sakayama H."/>
            <person name="Vries J.D."/>
            <person name="Buschmann H."/>
            <person name="Saint-Marcoux D."/>
            <person name="Ullrich K.K."/>
            <person name="Haas F.B."/>
            <person name="Vanderstraeten L."/>
            <person name="Becker D."/>
            <person name="Lang D."/>
            <person name="Vosolsobe S."/>
            <person name="Rombauts S."/>
            <person name="Wilhelmsson P.K.I."/>
            <person name="Janitza P."/>
            <person name="Kern R."/>
            <person name="Heyl A."/>
            <person name="Rumpler F."/>
            <person name="Villalobos L.I.A.C."/>
            <person name="Clay J.M."/>
            <person name="Skokan R."/>
            <person name="Toyoda A."/>
            <person name="Suzuki Y."/>
            <person name="Kagoshima H."/>
            <person name="Schijlen E."/>
            <person name="Tajeshwar N."/>
            <person name="Catarino B."/>
            <person name="Hetherington A.J."/>
            <person name="Saltykova A."/>
            <person name="Bonnot C."/>
            <person name="Breuninger H."/>
            <person name="Symeonidi A."/>
            <person name="Radhakrishnan G.V."/>
            <person name="Van Nieuwerburgh F."/>
            <person name="Deforce D."/>
            <person name="Chang C."/>
            <person name="Karol K.G."/>
            <person name="Hedrich R."/>
            <person name="Ulvskov P."/>
            <person name="Glockner G."/>
            <person name="Delwiche C.F."/>
            <person name="Petrasek J."/>
            <person name="Van de Peer Y."/>
            <person name="Friml J."/>
            <person name="Beilby M."/>
            <person name="Dolan L."/>
            <person name="Kohara Y."/>
            <person name="Sugano S."/>
            <person name="Fujiyama A."/>
            <person name="Delaux P.-M."/>
            <person name="Quint M."/>
            <person name="TheiBen G."/>
            <person name="Hagemann M."/>
            <person name="Harholt J."/>
            <person name="Dunand C."/>
            <person name="Zachgo S."/>
            <person name="Langdale J."/>
            <person name="Maumus F."/>
            <person name="Straeten D.V.D."/>
            <person name="Gould S.B."/>
            <person name="Rensing S.A."/>
        </authorList>
    </citation>
    <scope>NUCLEOTIDE SEQUENCE [LARGE SCALE GENOMIC DNA]</scope>
    <source>
        <strain evidence="17 18">S276</strain>
    </source>
</reference>
<organism evidence="17 18">
    <name type="scientific">Chara braunii</name>
    <name type="common">Braun's stonewort</name>
    <dbReference type="NCBI Taxonomy" id="69332"/>
    <lineage>
        <taxon>Eukaryota</taxon>
        <taxon>Viridiplantae</taxon>
        <taxon>Streptophyta</taxon>
        <taxon>Charophyceae</taxon>
        <taxon>Charales</taxon>
        <taxon>Characeae</taxon>
        <taxon>Chara</taxon>
    </lineage>
</organism>
<evidence type="ECO:0000256" key="1">
    <source>
        <dbReference type="ARBA" id="ARBA00004648"/>
    </source>
</evidence>
<keyword evidence="12" id="KW-0119">Carbohydrate metabolism</keyword>
<evidence type="ECO:0000256" key="7">
    <source>
        <dbReference type="ARBA" id="ARBA00022968"/>
    </source>
</evidence>
<dbReference type="STRING" id="69332.A0A388L208"/>
<dbReference type="GO" id="GO:0016740">
    <property type="term" value="F:transferase activity"/>
    <property type="evidence" value="ECO:0007669"/>
    <property type="project" value="UniProtKB-KW"/>
</dbReference>
<dbReference type="AlphaFoldDB" id="A0A388L208"/>
<evidence type="ECO:0000256" key="12">
    <source>
        <dbReference type="ARBA" id="ARBA00023277"/>
    </source>
</evidence>
<dbReference type="InterPro" id="IPR036013">
    <property type="entry name" value="Band_7/SPFH_dom_sf"/>
</dbReference>
<dbReference type="EMBL" id="BFEA01000242">
    <property type="protein sequence ID" value="GBG76337.1"/>
    <property type="molecule type" value="Genomic_DNA"/>
</dbReference>
<dbReference type="InterPro" id="IPR033294">
    <property type="entry name" value="Erlin1/2"/>
</dbReference>
<keyword evidence="8" id="KW-1133">Transmembrane helix</keyword>
<evidence type="ECO:0000256" key="5">
    <source>
        <dbReference type="ARBA" id="ARBA00022692"/>
    </source>
</evidence>
<dbReference type="SUPFAM" id="SSF117892">
    <property type="entry name" value="Band 7/SPFH domain"/>
    <property type="match status" value="1"/>
</dbReference>
<feature type="compositionally biased region" description="Polar residues" evidence="15">
    <location>
        <begin position="512"/>
        <end position="522"/>
    </location>
</feature>
<dbReference type="Proteomes" id="UP000265515">
    <property type="component" value="Unassembled WGS sequence"/>
</dbReference>
<comment type="similarity">
    <text evidence="3">Belongs to the band 7/mec-2 family.</text>
</comment>
<evidence type="ECO:0000256" key="11">
    <source>
        <dbReference type="ARBA" id="ARBA00023253"/>
    </source>
</evidence>
<dbReference type="GO" id="GO:0006004">
    <property type="term" value="P:fucose metabolic process"/>
    <property type="evidence" value="ECO:0007669"/>
    <property type="project" value="UniProtKB-KW"/>
</dbReference>
<keyword evidence="4" id="KW-0808">Transferase</keyword>
<comment type="subcellular location">
    <subcellularLocation>
        <location evidence="1">Endoplasmic reticulum membrane</location>
        <topology evidence="1">Single-pass type II membrane protein</topology>
    </subcellularLocation>
</comment>
<dbReference type="GO" id="GO:0031625">
    <property type="term" value="F:ubiquitin protein ligase binding"/>
    <property type="evidence" value="ECO:0007669"/>
    <property type="project" value="InterPro"/>
</dbReference>
<evidence type="ECO:0000256" key="10">
    <source>
        <dbReference type="ARBA" id="ARBA00023180"/>
    </source>
</evidence>
<dbReference type="Pfam" id="PF10250">
    <property type="entry name" value="O-FucT"/>
    <property type="match status" value="1"/>
</dbReference>
<dbReference type="InterPro" id="IPR024709">
    <property type="entry name" value="FucosylTrfase_pln"/>
</dbReference>
<sequence length="870" mass="98110">MENDTDVTSLSSPWWLHPKKGKELKPCLDMPPWHEPPSAASNNGYIYIVVNGGLNQQRASICNAVTVARFLNATLVIPYFHYNAIWKDSSTFEELFDMEHFINSLKNDVNVVTSPPEQLVKALPEAVQGSEGPETLGYKVKILGRSPISAYLDEALPALKQYKVIRFSPYAKRLNNDGIPLELQRLRCKANFEAIRFAKPIRDMADILMERLLSGEYSPEGMRHPVQKYVSVHLRFEKDMVAFSNCLYTGKRKEKQDLAAYREYGWRGKFTRKGRVPLDPGKVRREGRCPLTPLEVGLVLRGMGFPKSTRIYIASGKIYGGEKTMQPLREMFPDILTKEMLLASEELAPFRSFSSRLAALDYTVCLHSEAFFVTQGGNFGEVLMGHRRFLNQGHAKTIKPDKKVLSALLDCPDITWDKFRQAMRIMRKDNDAKGAASRRIKDSIFAFPSPECMCPATYDAAAAAAAGLYKTAESLQPGSGGGEVSIDVGAIFPLWWYISLSVGRNRHGSGGQTAKMSASGGSVRSGVDQGAQRFHPSASVSGADNLGVNAVVMGLFVVVVAVLAVYNFGGLHEVPEGHVGVYRRGGAVLRTISEPGFHLMMPGLTTFERVQVTLQTDEVTNIPCGTKGGVMIVFEKIEVVNRLRKEHVLDTIMQYGAKYDKIWIYDKIHHEINQFCSMHTLQEVYIDKFDQVDERMREAIQRDCTKYAPGIEIINVRVTKPKIPLSIARNYEQMEEERTKALIAAERQRVVEKETETERKKAVMEAEKVAQTSRIRMEQMLAEKESQKRQQEIENEIYLSRQKSLTDAEYYRVMKEAEANKLKLTPQFLEWEFILAIANNSKIFFGEKVPHMVMDQRLLGNFLQGRGAQQ</sequence>
<name>A0A388L208_CHABU</name>
<keyword evidence="10" id="KW-0325">Glycoprotein</keyword>
<feature type="region of interest" description="Disordered" evidence="15">
    <location>
        <begin position="507"/>
        <end position="529"/>
    </location>
</feature>
<dbReference type="Gramene" id="GBG76337">
    <property type="protein sequence ID" value="GBG76337"/>
    <property type="gene ID" value="CBR_g22084"/>
</dbReference>
<comment type="similarity">
    <text evidence="2">Belongs to the glycosyltransferase GT106 family.</text>
</comment>